<dbReference type="GO" id="GO:0032396">
    <property type="term" value="F:inhibitory MHC class I receptor activity"/>
    <property type="evidence" value="ECO:0007669"/>
    <property type="project" value="TreeGrafter"/>
</dbReference>
<evidence type="ECO:0000313" key="9">
    <source>
        <dbReference type="RefSeq" id="XP_019481312.1"/>
    </source>
</evidence>
<dbReference type="RefSeq" id="XP_019481312.1">
    <property type="nucleotide sequence ID" value="XM_019625767.1"/>
</dbReference>
<dbReference type="Proteomes" id="UP000694851">
    <property type="component" value="Unplaced"/>
</dbReference>
<keyword evidence="3" id="KW-0393">Immunoglobulin domain</keyword>
<feature type="region of interest" description="Disordered" evidence="4">
    <location>
        <begin position="479"/>
        <end position="498"/>
    </location>
</feature>
<feature type="domain" description="Immunoglobulin" evidence="6">
    <location>
        <begin position="354"/>
        <end position="443"/>
    </location>
</feature>
<dbReference type="GO" id="GO:0005886">
    <property type="term" value="C:plasma membrane"/>
    <property type="evidence" value="ECO:0007669"/>
    <property type="project" value="TreeGrafter"/>
</dbReference>
<feature type="domain" description="Immunoglobulin" evidence="6">
    <location>
        <begin position="260"/>
        <end position="341"/>
    </location>
</feature>
<evidence type="ECO:0000259" key="6">
    <source>
        <dbReference type="SMART" id="SM00409"/>
    </source>
</evidence>
<gene>
    <name evidence="8 9" type="primary">LOC109372490</name>
</gene>
<dbReference type="GeneID" id="109372490"/>
<dbReference type="Pfam" id="PF13927">
    <property type="entry name" value="Ig_3"/>
    <property type="match status" value="1"/>
</dbReference>
<evidence type="ECO:0000256" key="4">
    <source>
        <dbReference type="SAM" id="MobiDB-lite"/>
    </source>
</evidence>
<dbReference type="InterPro" id="IPR036179">
    <property type="entry name" value="Ig-like_dom_sf"/>
</dbReference>
<dbReference type="AlphaFoldDB" id="A0A8B7PYR7"/>
<dbReference type="FunFam" id="2.60.40.10:FF:000049">
    <property type="entry name" value="Leukocyte immunoglobulin-like receptor subfamily B member 1"/>
    <property type="match status" value="4"/>
</dbReference>
<dbReference type="KEGG" id="hai:109372490"/>
<keyword evidence="5" id="KW-1133">Transmembrane helix</keyword>
<name>A0A8B7PYR7_HIPAR</name>
<dbReference type="Pfam" id="PF13895">
    <property type="entry name" value="Ig_2"/>
    <property type="match status" value="1"/>
</dbReference>
<organism evidence="7 8">
    <name type="scientific">Hipposideros armiger</name>
    <name type="common">Great Himalayan leaf-nosed bat</name>
    <dbReference type="NCBI Taxonomy" id="186990"/>
    <lineage>
        <taxon>Eukaryota</taxon>
        <taxon>Metazoa</taxon>
        <taxon>Chordata</taxon>
        <taxon>Craniata</taxon>
        <taxon>Vertebrata</taxon>
        <taxon>Euteleostomi</taxon>
        <taxon>Mammalia</taxon>
        <taxon>Eutheria</taxon>
        <taxon>Laurasiatheria</taxon>
        <taxon>Chiroptera</taxon>
        <taxon>Yinpterochiroptera</taxon>
        <taxon>Rhinolophoidea</taxon>
        <taxon>Hipposideridae</taxon>
        <taxon>Hipposideros</taxon>
    </lineage>
</organism>
<dbReference type="GO" id="GO:0019221">
    <property type="term" value="P:cytokine-mediated signaling pathway"/>
    <property type="evidence" value="ECO:0007669"/>
    <property type="project" value="TreeGrafter"/>
</dbReference>
<feature type="domain" description="Immunoglobulin" evidence="6">
    <location>
        <begin position="60"/>
        <end position="147"/>
    </location>
</feature>
<keyword evidence="5" id="KW-0812">Transmembrane</keyword>
<dbReference type="PANTHER" id="PTHR11738">
    <property type="entry name" value="MHC CLASS I NK CELL RECEPTOR"/>
    <property type="match status" value="1"/>
</dbReference>
<dbReference type="SMART" id="SM00409">
    <property type="entry name" value="IG"/>
    <property type="match status" value="4"/>
</dbReference>
<dbReference type="RefSeq" id="XP_019481311.1">
    <property type="nucleotide sequence ID" value="XM_019625766.1"/>
</dbReference>
<evidence type="ECO:0000256" key="1">
    <source>
        <dbReference type="ARBA" id="ARBA00022729"/>
    </source>
</evidence>
<dbReference type="InterPro" id="IPR013783">
    <property type="entry name" value="Ig-like_fold"/>
</dbReference>
<keyword evidence="5" id="KW-0472">Membrane</keyword>
<evidence type="ECO:0000313" key="8">
    <source>
        <dbReference type="RefSeq" id="XP_019481311.1"/>
    </source>
</evidence>
<keyword evidence="2" id="KW-1015">Disulfide bond</keyword>
<dbReference type="InterPro" id="IPR003599">
    <property type="entry name" value="Ig_sub"/>
</dbReference>
<feature type="domain" description="Immunoglobulin" evidence="6">
    <location>
        <begin position="158"/>
        <end position="249"/>
    </location>
</feature>
<feature type="region of interest" description="Disordered" evidence="4">
    <location>
        <begin position="544"/>
        <end position="571"/>
    </location>
</feature>
<dbReference type="InterPro" id="IPR050412">
    <property type="entry name" value="Ig-like_Receptors_ImmuneReg"/>
</dbReference>
<dbReference type="OrthoDB" id="9427497at2759"/>
<evidence type="ECO:0000313" key="7">
    <source>
        <dbReference type="Proteomes" id="UP000694851"/>
    </source>
</evidence>
<keyword evidence="1" id="KW-0732">Signal</keyword>
<accession>A0A8B7PYR7</accession>
<dbReference type="SUPFAM" id="SSF48726">
    <property type="entry name" value="Immunoglobulin"/>
    <property type="match status" value="4"/>
</dbReference>
<evidence type="ECO:0000256" key="5">
    <source>
        <dbReference type="SAM" id="Phobius"/>
    </source>
</evidence>
<evidence type="ECO:0000256" key="3">
    <source>
        <dbReference type="ARBA" id="ARBA00023319"/>
    </source>
</evidence>
<dbReference type="Gene3D" id="2.60.40.10">
    <property type="entry name" value="Immunoglobulins"/>
    <property type="match status" value="4"/>
</dbReference>
<reference evidence="8 9" key="1">
    <citation type="submission" date="2025-04" db="UniProtKB">
        <authorList>
            <consortium name="RefSeq"/>
        </authorList>
    </citation>
    <scope>IDENTIFICATION</scope>
    <source>
        <tissue evidence="8 9">Muscle</tissue>
    </source>
</reference>
<sequence length="571" mass="62432">MSHGAWTLSHPVHLSCQALGTMGGRATTLTLTALLCLGLCWGPQDLVQAGVLPKPSIWADPGPMVTKGSPVTIWCQGSLQAKAYRIYKDLDTSLQVLDTKVPQDSSSKTRFLIESMSSHYAGRYRCAYYTSRNRWSEPSDSLSLVVTGVYHAPSLSAQPSSVVVLGGNVSLSCRSQYTWGAFHLLKDGGADPPQHVESRIYDGRWQAQARFLLGPVNTSHGDTYRCYSSPRSYPNVWSHPSDPLHLEVTGVYRKPSLSAQPGVLVLLGHNLTLQCHSEVGFDRFALTKDKGLTHPQRLDGQHSPDFPLGHVSRANGGRYRCYSGHNRSYAWSAPSAPLDILITGTYKKPSLSVQPGPSVSWGENVTLQCRSEIWFDTFHLHKEGSPAPPQHLRLQDTAAPSQANFTISPVTSAHGGTYRCYCSRSTSPYLLSHPSNPLELMVSGLLNVLIGVSVAIVLLLSLLLFLFLRYWCQGKNRTSVAAASEPEDRGLPKSSSPAVDLQEENLYAVVKETQNEDRQLDSQTAASEDPQDVTYAQLNHLTLRQETSAPPSSTAEEPSDEPSVYAALAIH</sequence>
<evidence type="ECO:0000256" key="2">
    <source>
        <dbReference type="ARBA" id="ARBA00023157"/>
    </source>
</evidence>
<proteinExistence type="predicted"/>
<dbReference type="GO" id="GO:0002764">
    <property type="term" value="P:immune response-regulating signaling pathway"/>
    <property type="evidence" value="ECO:0007669"/>
    <property type="project" value="TreeGrafter"/>
</dbReference>
<feature type="compositionally biased region" description="Low complexity" evidence="4">
    <location>
        <begin position="546"/>
        <end position="556"/>
    </location>
</feature>
<feature type="transmembrane region" description="Helical" evidence="5">
    <location>
        <begin position="444"/>
        <end position="468"/>
    </location>
</feature>
<protein>
    <submittedName>
        <fullName evidence="8 9">Leukocyte immunoglobulin-like receptor subfamily B member 3 isoform X1</fullName>
    </submittedName>
</protein>
<keyword evidence="7" id="KW-1185">Reference proteome</keyword>
<dbReference type="PANTHER" id="PTHR11738:SF88">
    <property type="entry name" value="IG-LIKE DOMAIN-CONTAINING PROTEIN"/>
    <property type="match status" value="1"/>
</dbReference>